<dbReference type="RefSeq" id="WP_071116235.1">
    <property type="nucleotide sequence ID" value="NZ_MKCS01000001.1"/>
</dbReference>
<sequence>MELRRGDGQGRWFNRAGGHRDAFRKDAYFASLGWRREWAVAGPLTAGLLPQAGPLDGSGHHGLATRPQLNSGSRPLALELVYSPRISVGTRQQKTAVTTLNLRWTF</sequence>
<name>A0A1S1X5H7_9NEIS</name>
<dbReference type="AlphaFoldDB" id="A0A1S1X5H7"/>
<dbReference type="Proteomes" id="UP000180088">
    <property type="component" value="Unassembled WGS sequence"/>
</dbReference>
<protein>
    <submittedName>
        <fullName evidence="1">Uncharacterized protein</fullName>
    </submittedName>
</protein>
<accession>A0A1S1X5H7</accession>
<organism evidence="1 2">
    <name type="scientific">Chromobacterium sphagni</name>
    <dbReference type="NCBI Taxonomy" id="1903179"/>
    <lineage>
        <taxon>Bacteria</taxon>
        <taxon>Pseudomonadati</taxon>
        <taxon>Pseudomonadota</taxon>
        <taxon>Betaproteobacteria</taxon>
        <taxon>Neisseriales</taxon>
        <taxon>Chromobacteriaceae</taxon>
        <taxon>Chromobacterium</taxon>
    </lineage>
</organism>
<dbReference type="OrthoDB" id="5587755at2"/>
<proteinExistence type="predicted"/>
<gene>
    <name evidence="1" type="ORF">BI347_15200</name>
</gene>
<reference evidence="1 2" key="1">
    <citation type="submission" date="2016-09" db="EMBL/GenBank/DDBJ databases">
        <title>Chromobacterium muskegensis sp. nov., an insecticidal bacterium isolated from Sphagnum bogs.</title>
        <authorList>
            <person name="Sparks M.E."/>
            <person name="Blackburn M.B."/>
            <person name="Gundersen-Rindal D.E."/>
            <person name="Mitchell A."/>
            <person name="Farrar R."/>
            <person name="Kuhar D."/>
        </authorList>
    </citation>
    <scope>NUCLEOTIDE SEQUENCE [LARGE SCALE GENOMIC DNA]</scope>
    <source>
        <strain evidence="1 2">37-2</strain>
    </source>
</reference>
<dbReference type="EMBL" id="MKCS01000001">
    <property type="protein sequence ID" value="OHX14699.1"/>
    <property type="molecule type" value="Genomic_DNA"/>
</dbReference>
<comment type="caution">
    <text evidence="1">The sequence shown here is derived from an EMBL/GenBank/DDBJ whole genome shotgun (WGS) entry which is preliminary data.</text>
</comment>
<evidence type="ECO:0000313" key="2">
    <source>
        <dbReference type="Proteomes" id="UP000180088"/>
    </source>
</evidence>
<evidence type="ECO:0000313" key="1">
    <source>
        <dbReference type="EMBL" id="OHX14699.1"/>
    </source>
</evidence>